<dbReference type="Pfam" id="PF01471">
    <property type="entry name" value="PG_binding_1"/>
    <property type="match status" value="2"/>
</dbReference>
<name>A0A931HVQ5_9BACI</name>
<feature type="domain" description="Peptidoglycan binding-like" evidence="1">
    <location>
        <begin position="240"/>
        <end position="275"/>
    </location>
</feature>
<dbReference type="SUPFAM" id="SSF55166">
    <property type="entry name" value="Hedgehog/DD-peptidase"/>
    <property type="match status" value="1"/>
</dbReference>
<dbReference type="AlphaFoldDB" id="A0A931HVQ5"/>
<protein>
    <submittedName>
        <fullName evidence="3">Peptidoglycan-binding protein</fullName>
    </submittedName>
</protein>
<comment type="caution">
    <text evidence="3">The sequence shown here is derived from an EMBL/GenBank/DDBJ whole genome shotgun (WGS) entry which is preliminary data.</text>
</comment>
<reference evidence="3 4" key="1">
    <citation type="journal article" date="2005" name="Int. J. Syst. Evol. Microbiol.">
        <title>Halobacillus yeomjeoni sp. nov., isolated from a marine solar saltern in Korea.</title>
        <authorList>
            <person name="Yoon J.H."/>
            <person name="Kang S.J."/>
            <person name="Lee C.H."/>
            <person name="Oh H.W."/>
            <person name="Oh T.K."/>
        </authorList>
    </citation>
    <scope>NUCLEOTIDE SEQUENCE [LARGE SCALE GENOMIC DNA]</scope>
    <source>
        <strain evidence="3 4">KCTC 3957</strain>
    </source>
</reference>
<evidence type="ECO:0000313" key="4">
    <source>
        <dbReference type="Proteomes" id="UP000614490"/>
    </source>
</evidence>
<gene>
    <name evidence="3" type="ORF">H0267_10640</name>
</gene>
<evidence type="ECO:0000313" key="3">
    <source>
        <dbReference type="EMBL" id="MBH0230672.1"/>
    </source>
</evidence>
<keyword evidence="4" id="KW-1185">Reference proteome</keyword>
<dbReference type="GO" id="GO:0008233">
    <property type="term" value="F:peptidase activity"/>
    <property type="evidence" value="ECO:0007669"/>
    <property type="project" value="InterPro"/>
</dbReference>
<feature type="domain" description="D-alanyl-D-alanine carboxypeptidase-like core" evidence="2">
    <location>
        <begin position="20"/>
        <end position="126"/>
    </location>
</feature>
<feature type="domain" description="Peptidoglycan binding-like" evidence="1">
    <location>
        <begin position="156"/>
        <end position="211"/>
    </location>
</feature>
<evidence type="ECO:0000259" key="2">
    <source>
        <dbReference type="Pfam" id="PF02557"/>
    </source>
</evidence>
<dbReference type="Proteomes" id="UP000614490">
    <property type="component" value="Unassembled WGS sequence"/>
</dbReference>
<proteinExistence type="predicted"/>
<dbReference type="InterPro" id="IPR002477">
    <property type="entry name" value="Peptidoglycan-bd-like"/>
</dbReference>
<accession>A0A931HVQ5</accession>
<organism evidence="3 4">
    <name type="scientific">Halobacillus yeomjeoni</name>
    <dbReference type="NCBI Taxonomy" id="311194"/>
    <lineage>
        <taxon>Bacteria</taxon>
        <taxon>Bacillati</taxon>
        <taxon>Bacillota</taxon>
        <taxon>Bacilli</taxon>
        <taxon>Bacillales</taxon>
        <taxon>Bacillaceae</taxon>
        <taxon>Halobacillus</taxon>
    </lineage>
</organism>
<dbReference type="EMBL" id="JADZSC010000002">
    <property type="protein sequence ID" value="MBH0230672.1"/>
    <property type="molecule type" value="Genomic_DNA"/>
</dbReference>
<dbReference type="InterPro" id="IPR036366">
    <property type="entry name" value="PGBDSf"/>
</dbReference>
<evidence type="ECO:0000259" key="1">
    <source>
        <dbReference type="Pfam" id="PF01471"/>
    </source>
</evidence>
<dbReference type="Gene3D" id="3.30.1380.10">
    <property type="match status" value="1"/>
</dbReference>
<dbReference type="InterPro" id="IPR036365">
    <property type="entry name" value="PGBD-like_sf"/>
</dbReference>
<sequence>MILLEILKERSMKNMGPVIREVRENALRMIELAYEEGIQVQISSGYRSLEDQARLYGRGRPGYIWRGRRYGSKGKIVTYALPGQSTHNDRRAVDFFILSNDGKAHWTVDERWKRAGAIAKSLGFSWGGDWEKFLDYPHLEWPKRISAGYVLKRGAQGAQVKEFQNHLQSLGYDLLVDGRFGPITEQSVQQFQKKHGLKVDGVVGPMTWRKLKMMAYPGTPLNRGSVGREVIKVQRRIGVNADGLFGIRTEAAVKKYQRHFQIEVEGIVGPVTWKYLFGR</sequence>
<dbReference type="GO" id="GO:0006508">
    <property type="term" value="P:proteolysis"/>
    <property type="evidence" value="ECO:0007669"/>
    <property type="project" value="InterPro"/>
</dbReference>
<dbReference type="SUPFAM" id="SSF47090">
    <property type="entry name" value="PGBD-like"/>
    <property type="match status" value="2"/>
</dbReference>
<dbReference type="Gene3D" id="1.10.101.10">
    <property type="entry name" value="PGBD-like superfamily/PGBD"/>
    <property type="match status" value="2"/>
</dbReference>
<dbReference type="RefSeq" id="WP_197317291.1">
    <property type="nucleotide sequence ID" value="NZ_JADZSC010000002.1"/>
</dbReference>
<dbReference type="Pfam" id="PF02557">
    <property type="entry name" value="VanY"/>
    <property type="match status" value="1"/>
</dbReference>
<dbReference type="CDD" id="cd14845">
    <property type="entry name" value="L-Ala-D-Glu_peptidase_like"/>
    <property type="match status" value="1"/>
</dbReference>
<dbReference type="InterPro" id="IPR009045">
    <property type="entry name" value="Zn_M74/Hedgehog-like"/>
</dbReference>
<dbReference type="InterPro" id="IPR003709">
    <property type="entry name" value="VanY-like_core_dom"/>
</dbReference>